<evidence type="ECO:0000313" key="4">
    <source>
        <dbReference type="Proteomes" id="UP000034917"/>
    </source>
</evidence>
<reference evidence="3 4" key="1">
    <citation type="journal article" date="2015" name="Nature">
        <title>rRNA introns, odd ribosomes, and small enigmatic genomes across a large radiation of phyla.</title>
        <authorList>
            <person name="Brown C.T."/>
            <person name="Hug L.A."/>
            <person name="Thomas B.C."/>
            <person name="Sharon I."/>
            <person name="Castelle C.J."/>
            <person name="Singh A."/>
            <person name="Wilkins M.J."/>
            <person name="Williams K.H."/>
            <person name="Banfield J.F."/>
        </authorList>
    </citation>
    <scope>NUCLEOTIDE SEQUENCE [LARGE SCALE GENOMIC DNA]</scope>
</reference>
<dbReference type="PANTHER" id="PTHR46401">
    <property type="entry name" value="GLYCOSYLTRANSFERASE WBBK-RELATED"/>
    <property type="match status" value="1"/>
</dbReference>
<dbReference type="PANTHER" id="PTHR46401:SF2">
    <property type="entry name" value="GLYCOSYLTRANSFERASE WBBK-RELATED"/>
    <property type="match status" value="1"/>
</dbReference>
<dbReference type="EMBL" id="LBSV01000001">
    <property type="protein sequence ID" value="KKQ26687.1"/>
    <property type="molecule type" value="Genomic_DNA"/>
</dbReference>
<dbReference type="CDD" id="cd03809">
    <property type="entry name" value="GT4_MtfB-like"/>
    <property type="match status" value="1"/>
</dbReference>
<evidence type="ECO:0000256" key="1">
    <source>
        <dbReference type="ARBA" id="ARBA00022679"/>
    </source>
</evidence>
<gene>
    <name evidence="3" type="ORF">US40_C0001G0036</name>
</gene>
<keyword evidence="1 3" id="KW-0808">Transferase</keyword>
<sequence length="442" mass="51827">MNIAFEISPMMTASGSFGDKSGVYRYTYGMITSFSKYLKKKDRKSKIILFSFNYDFLKQPLNPELYDLFKNNNVVYLDKLSKLRKKRFIDGEFFDIPLIKGILKPFNRIFGLKTMYSKFLNTVKFENYLKDLDREFKKRSVTHIVHSETSFFPLKEYKNIITIYDLTAFIVPEFHRSETIDLQTRKLKFAKKHCQGIICISQSTKRDLLNYSREFRQKKIMIGYPGVEELFLKNVKSDHNKNHHIICLINNKKISIKSKKYFLYYGTFEPRKNLNYLVKAFIDLIESKKIPENFKLLMIGGKGWGDIRTKIIDYLKENYPAEDKIPITISNFINDKDLIKIIKNAYALVYPSFYEGFGLPVLESMVLGTPVICSENSSLTEVGGDSVLYVNPRNFNDLKVKISYLIKNKKIAHIMSKDGLEQSKKFNWTDTAKKFYKFIKEL</sequence>
<accession>A0A0G0G9N8</accession>
<dbReference type="Pfam" id="PF00534">
    <property type="entry name" value="Glycos_transf_1"/>
    <property type="match status" value="1"/>
</dbReference>
<evidence type="ECO:0000313" key="3">
    <source>
        <dbReference type="EMBL" id="KKQ26687.1"/>
    </source>
</evidence>
<dbReference type="AlphaFoldDB" id="A0A0G0G9N8"/>
<evidence type="ECO:0000259" key="2">
    <source>
        <dbReference type="Pfam" id="PF00534"/>
    </source>
</evidence>
<organism evidence="3 4">
    <name type="scientific">Candidatus Roizmanbacteria bacterium GW2011_GWC2_37_13</name>
    <dbReference type="NCBI Taxonomy" id="1618486"/>
    <lineage>
        <taxon>Bacteria</taxon>
        <taxon>Candidatus Roizmaniibacteriota</taxon>
    </lineage>
</organism>
<protein>
    <submittedName>
        <fullName evidence="3">Group 1 glycosyl transferase</fullName>
    </submittedName>
</protein>
<dbReference type="SUPFAM" id="SSF53756">
    <property type="entry name" value="UDP-Glycosyltransferase/glycogen phosphorylase"/>
    <property type="match status" value="1"/>
</dbReference>
<comment type="caution">
    <text evidence="3">The sequence shown here is derived from an EMBL/GenBank/DDBJ whole genome shotgun (WGS) entry which is preliminary data.</text>
</comment>
<dbReference type="GO" id="GO:0016757">
    <property type="term" value="F:glycosyltransferase activity"/>
    <property type="evidence" value="ECO:0007669"/>
    <property type="project" value="InterPro"/>
</dbReference>
<proteinExistence type="predicted"/>
<dbReference type="Gene3D" id="3.40.50.2000">
    <property type="entry name" value="Glycogen Phosphorylase B"/>
    <property type="match status" value="1"/>
</dbReference>
<dbReference type="Proteomes" id="UP000034917">
    <property type="component" value="Unassembled WGS sequence"/>
</dbReference>
<dbReference type="InterPro" id="IPR001296">
    <property type="entry name" value="Glyco_trans_1"/>
</dbReference>
<feature type="domain" description="Glycosyl transferase family 1" evidence="2">
    <location>
        <begin position="254"/>
        <end position="419"/>
    </location>
</feature>
<name>A0A0G0G9N8_9BACT</name>